<dbReference type="Gene3D" id="1.10.1740.10">
    <property type="match status" value="1"/>
</dbReference>
<protein>
    <submittedName>
        <fullName evidence="1">Uncharacterized protein</fullName>
    </submittedName>
</protein>
<dbReference type="GO" id="GO:0006352">
    <property type="term" value="P:DNA-templated transcription initiation"/>
    <property type="evidence" value="ECO:0007669"/>
    <property type="project" value="InterPro"/>
</dbReference>
<dbReference type="GO" id="GO:0003700">
    <property type="term" value="F:DNA-binding transcription factor activity"/>
    <property type="evidence" value="ECO:0007669"/>
    <property type="project" value="InterPro"/>
</dbReference>
<dbReference type="SUPFAM" id="SSF88659">
    <property type="entry name" value="Sigma3 and sigma4 domains of RNA polymerase sigma factors"/>
    <property type="match status" value="1"/>
</dbReference>
<dbReference type="AlphaFoldDB" id="A0A6C0DFB2"/>
<proteinExistence type="predicted"/>
<dbReference type="SUPFAM" id="SSF88946">
    <property type="entry name" value="Sigma2 domain of RNA polymerase sigma factors"/>
    <property type="match status" value="1"/>
</dbReference>
<organism evidence="1">
    <name type="scientific">viral metagenome</name>
    <dbReference type="NCBI Taxonomy" id="1070528"/>
    <lineage>
        <taxon>unclassified sequences</taxon>
        <taxon>metagenomes</taxon>
        <taxon>organismal metagenomes</taxon>
    </lineage>
</organism>
<dbReference type="InterPro" id="IPR013324">
    <property type="entry name" value="RNA_pol_sigma_r3/r4-like"/>
</dbReference>
<name>A0A6C0DFB2_9ZZZZ</name>
<reference evidence="1" key="1">
    <citation type="journal article" date="2020" name="Nature">
        <title>Giant virus diversity and host interactions through global metagenomics.</title>
        <authorList>
            <person name="Schulz F."/>
            <person name="Roux S."/>
            <person name="Paez-Espino D."/>
            <person name="Jungbluth S."/>
            <person name="Walsh D.A."/>
            <person name="Denef V.J."/>
            <person name="McMahon K.D."/>
            <person name="Konstantinidis K.T."/>
            <person name="Eloe-Fadrosh E.A."/>
            <person name="Kyrpides N.C."/>
            <person name="Woyke T."/>
        </authorList>
    </citation>
    <scope>NUCLEOTIDE SEQUENCE</scope>
    <source>
        <strain evidence="1">GVMAG-M-3300023174-144</strain>
    </source>
</reference>
<sequence>MSIQYILKHPKSTSNMINTCNEIIFQHYKHYAYNMAYDFKTTYYKKCRHISLNEMKLYASRGLLDAISMYNASMPFSFSKYASIYIKGELYYGMSEMHPLTLLPISKRVNKKWRTQNLVLYKKMTNTKFMSNYDYYDGLYVSTHKDSYILANKDNELLELWNIINDLDEEYKKIMKYKYNFYFQNIRSNKEVGDLLGYSSETIRKKINKIKNHVYHENKNNN</sequence>
<evidence type="ECO:0000313" key="1">
    <source>
        <dbReference type="EMBL" id="QHT15072.1"/>
    </source>
</evidence>
<dbReference type="InterPro" id="IPR013325">
    <property type="entry name" value="RNA_pol_sigma_r2"/>
</dbReference>
<accession>A0A6C0DFB2</accession>
<dbReference type="EMBL" id="MN739600">
    <property type="protein sequence ID" value="QHT15072.1"/>
    <property type="molecule type" value="Genomic_DNA"/>
</dbReference>